<evidence type="ECO:0000256" key="4">
    <source>
        <dbReference type="ARBA" id="ARBA00012557"/>
    </source>
</evidence>
<dbReference type="Proteomes" id="UP000035682">
    <property type="component" value="Unplaced"/>
</dbReference>
<dbReference type="Pfam" id="PF02434">
    <property type="entry name" value="Fringe"/>
    <property type="match status" value="1"/>
</dbReference>
<feature type="transmembrane region" description="Helical" evidence="12">
    <location>
        <begin position="7"/>
        <end position="25"/>
    </location>
</feature>
<keyword evidence="11 12" id="KW-0472">Membrane</keyword>
<evidence type="ECO:0000256" key="7">
    <source>
        <dbReference type="ARBA" id="ARBA00022692"/>
    </source>
</evidence>
<comment type="pathway">
    <text evidence="2">Protein modification; protein glycosylation.</text>
</comment>
<dbReference type="OrthoDB" id="414175at2759"/>
<organism evidence="14">
    <name type="scientific">Strongyloides ratti</name>
    <name type="common">Parasitic roundworm</name>
    <dbReference type="NCBI Taxonomy" id="34506"/>
    <lineage>
        <taxon>Eukaryota</taxon>
        <taxon>Metazoa</taxon>
        <taxon>Ecdysozoa</taxon>
        <taxon>Nematoda</taxon>
        <taxon>Chromadorea</taxon>
        <taxon>Rhabditida</taxon>
        <taxon>Tylenchina</taxon>
        <taxon>Panagrolaimomorpha</taxon>
        <taxon>Strongyloidoidea</taxon>
        <taxon>Strongyloididae</taxon>
        <taxon>Strongyloides</taxon>
    </lineage>
</organism>
<dbReference type="STRING" id="34506.A0A090L5L0"/>
<dbReference type="InterPro" id="IPR003378">
    <property type="entry name" value="Fringe-like_glycosylTrfase"/>
</dbReference>
<sequence length="316" mass="36990">MSNKKIILYLLAFIVINFLVSFFIVCSNFGGTNNIFKFLYPENENDNRYKSNIKVFCIILTSKFNHMRRAIHQKNTWVKRCDNYIFGSGEENNILPAIKACNSDEYNDSFCKFKNTIQYAWKNNGEKYDWYIKLDDDSYVVMENLKAYLSKQDKNVPEYHGLLRMDPPRQGDTQFAQGGAGYVMSKEAVRLLVDKGLNSSEYCVQKNFPPDDVEVARCFKKLGLQFKNSLDTEEKEIFNEFSPSELASNFIGNITDSSNNKSQNTIFTAIDKISRYPISFHHIRNGDMYFLEYFFYKMNVVNNNTKIDKIYKKMYE</sequence>
<gene>
    <name evidence="14 16 17" type="ORF">SRAE_1000102400</name>
</gene>
<evidence type="ECO:0000256" key="11">
    <source>
        <dbReference type="ARBA" id="ARBA00023136"/>
    </source>
</evidence>
<evidence type="ECO:0000313" key="16">
    <source>
        <dbReference type="WBParaSite" id="SRAE_1000102400.1"/>
    </source>
</evidence>
<dbReference type="GO" id="GO:0000166">
    <property type="term" value="F:nucleotide binding"/>
    <property type="evidence" value="ECO:0007669"/>
    <property type="project" value="UniProtKB-KW"/>
</dbReference>
<name>A0A090L5L0_STRRB</name>
<dbReference type="AlphaFoldDB" id="A0A090L5L0"/>
<dbReference type="CTD" id="36375119"/>
<evidence type="ECO:0000313" key="14">
    <source>
        <dbReference type="EMBL" id="CEF62754.1"/>
    </source>
</evidence>
<protein>
    <recommendedName>
        <fullName evidence="4">N-acetylgalactosaminide beta-1,3-galactosyltransferase</fullName>
        <ecNumber evidence="4">2.4.1.122</ecNumber>
    </recommendedName>
</protein>
<keyword evidence="15" id="KW-1185">Reference proteome</keyword>
<evidence type="ECO:0000256" key="9">
    <source>
        <dbReference type="ARBA" id="ARBA00022968"/>
    </source>
</evidence>
<evidence type="ECO:0000256" key="2">
    <source>
        <dbReference type="ARBA" id="ARBA00004922"/>
    </source>
</evidence>
<evidence type="ECO:0000256" key="5">
    <source>
        <dbReference type="ARBA" id="ARBA00022676"/>
    </source>
</evidence>
<dbReference type="EC" id="2.4.1.122" evidence="4"/>
<comment type="subcellular location">
    <subcellularLocation>
        <location evidence="1">Membrane</location>
        <topology evidence="1">Single-pass type II membrane protein</topology>
    </subcellularLocation>
</comment>
<evidence type="ECO:0000256" key="10">
    <source>
        <dbReference type="ARBA" id="ARBA00022989"/>
    </source>
</evidence>
<evidence type="ECO:0000256" key="8">
    <source>
        <dbReference type="ARBA" id="ARBA00022741"/>
    </source>
</evidence>
<evidence type="ECO:0000313" key="17">
    <source>
        <dbReference type="WormBase" id="SRAE_1000102400"/>
    </source>
</evidence>
<proteinExistence type="inferred from homology"/>
<evidence type="ECO:0000256" key="6">
    <source>
        <dbReference type="ARBA" id="ARBA00022679"/>
    </source>
</evidence>
<dbReference type="RefSeq" id="XP_024501956.1">
    <property type="nucleotide sequence ID" value="XM_024647927.1"/>
</dbReference>
<reference evidence="16" key="2">
    <citation type="submission" date="2020-12" db="UniProtKB">
        <authorList>
            <consortium name="WormBaseParasite"/>
        </authorList>
    </citation>
    <scope>IDENTIFICATION</scope>
</reference>
<comment type="similarity">
    <text evidence="3">Belongs to the glycosyltransferase 31 family. Beta3-Gal-T subfamily.</text>
</comment>
<keyword evidence="10 12" id="KW-1133">Transmembrane helix</keyword>
<dbReference type="Gene3D" id="3.90.550.50">
    <property type="match status" value="1"/>
</dbReference>
<evidence type="ECO:0000313" key="15">
    <source>
        <dbReference type="Proteomes" id="UP000035682"/>
    </source>
</evidence>
<dbReference type="PANTHER" id="PTHR23033">
    <property type="entry name" value="BETA1,3-GALACTOSYLTRANSFERASE"/>
    <property type="match status" value="1"/>
</dbReference>
<dbReference type="OMA" id="HIDEAEW"/>
<dbReference type="GeneID" id="36375119"/>
<keyword evidence="6 14" id="KW-0808">Transferase</keyword>
<keyword evidence="5 14" id="KW-0328">Glycosyltransferase</keyword>
<evidence type="ECO:0000259" key="13">
    <source>
        <dbReference type="Pfam" id="PF02434"/>
    </source>
</evidence>
<keyword evidence="9" id="KW-0735">Signal-anchor</keyword>
<feature type="domain" description="Fringe-like glycosyltransferase" evidence="13">
    <location>
        <begin position="55"/>
        <end position="229"/>
    </location>
</feature>
<evidence type="ECO:0000256" key="3">
    <source>
        <dbReference type="ARBA" id="ARBA00006462"/>
    </source>
</evidence>
<keyword evidence="7 12" id="KW-0812">Transmembrane</keyword>
<dbReference type="WormBase" id="SRAE_1000102400">
    <property type="protein sequence ID" value="SRP11948"/>
    <property type="gene ID" value="WBGene00257624"/>
</dbReference>
<reference evidence="14 15" key="1">
    <citation type="submission" date="2014-09" db="EMBL/GenBank/DDBJ databases">
        <authorList>
            <person name="Martin A.A."/>
        </authorList>
    </citation>
    <scope>NUCLEOTIDE SEQUENCE</scope>
    <source>
        <strain evidence="15">ED321</strain>
        <strain evidence="14">ED321 Heterogonic</strain>
    </source>
</reference>
<evidence type="ECO:0000256" key="1">
    <source>
        <dbReference type="ARBA" id="ARBA00004606"/>
    </source>
</evidence>
<evidence type="ECO:0000256" key="12">
    <source>
        <dbReference type="SAM" id="Phobius"/>
    </source>
</evidence>
<dbReference type="WBParaSite" id="SRAE_1000102400.1">
    <property type="protein sequence ID" value="SRAE_1000102400.1"/>
    <property type="gene ID" value="WBGene00257624"/>
</dbReference>
<dbReference type="EMBL" id="LN609528">
    <property type="protein sequence ID" value="CEF62754.1"/>
    <property type="molecule type" value="Genomic_DNA"/>
</dbReference>
<dbReference type="GO" id="GO:0016020">
    <property type="term" value="C:membrane"/>
    <property type="evidence" value="ECO:0007669"/>
    <property type="project" value="UniProtKB-SubCell"/>
</dbReference>
<accession>A0A090L5L0</accession>
<dbReference type="InterPro" id="IPR026050">
    <property type="entry name" value="C1GALT1/C1GALT1_chp1"/>
</dbReference>
<keyword evidence="8" id="KW-0547">Nucleotide-binding</keyword>
<dbReference type="PANTHER" id="PTHR23033:SF14">
    <property type="entry name" value="GLYCOPROTEIN-N-ACETYLGALACTOSAMINE 3-BETA-GALACTOSYLTRANSFERASE 1-RELATED"/>
    <property type="match status" value="1"/>
</dbReference>
<dbReference type="GO" id="GO:0016263">
    <property type="term" value="F:glycoprotein-N-acetylgalactosamine 3-beta-galactosyltransferase activity"/>
    <property type="evidence" value="ECO:0007669"/>
    <property type="project" value="UniProtKB-EC"/>
</dbReference>